<dbReference type="AlphaFoldDB" id="A0A142VUT2"/>
<feature type="region of interest" description="Disordered" evidence="1">
    <location>
        <begin position="166"/>
        <end position="200"/>
    </location>
</feature>
<evidence type="ECO:0000313" key="3">
    <source>
        <dbReference type="EMBL" id="AMU93479.1"/>
    </source>
</evidence>
<feature type="signal peptide" evidence="2">
    <location>
        <begin position="1"/>
        <end position="22"/>
    </location>
</feature>
<accession>A0A142VUT2</accession>
<evidence type="ECO:0000313" key="4">
    <source>
        <dbReference type="Proteomes" id="UP000076234"/>
    </source>
</evidence>
<dbReference type="EMBL" id="CP013342">
    <property type="protein sequence ID" value="AMU93479.1"/>
    <property type="molecule type" value="Genomic_DNA"/>
</dbReference>
<feature type="compositionally biased region" description="Low complexity" evidence="1">
    <location>
        <begin position="176"/>
        <end position="191"/>
    </location>
</feature>
<dbReference type="RefSeq" id="WP_058813104.1">
    <property type="nucleotide sequence ID" value="NZ_BCZQ01000003.1"/>
</dbReference>
<dbReference type="KEGG" id="ster:AOA14_02530"/>
<reference evidence="3 4" key="2">
    <citation type="journal article" date="2016" name="Genome Announc.">
        <title>Complete Genome Sequence of Sphingopyxis terrae Strain 203-1 (NBRC 111660), a Polyethylene Glycol Degrader.</title>
        <authorList>
            <person name="Ohtsubo Y."/>
            <person name="Nonoyama S."/>
            <person name="Nagata Y."/>
            <person name="Numata M."/>
            <person name="Tsuchikane K."/>
            <person name="Hosoyama A."/>
            <person name="Yamazoe A."/>
            <person name="Tsuda M."/>
            <person name="Fujita N."/>
            <person name="Kawai F."/>
        </authorList>
    </citation>
    <scope>NUCLEOTIDE SEQUENCE [LARGE SCALE GENOMIC DNA]</scope>
    <source>
        <strain evidence="3 4">203-1</strain>
    </source>
</reference>
<dbReference type="GeneID" id="303001862"/>
<reference evidence="4" key="1">
    <citation type="submission" date="2015-11" db="EMBL/GenBank/DDBJ databases">
        <title>Complete genome sequence of a polyethylene glycol-degrading strain Sphingopyxis terrae strain 203-1 (NBRC 15098).</title>
        <authorList>
            <person name="Yoshiyuki O."/>
            <person name="Shouta N."/>
            <person name="Nagata Y."/>
            <person name="Numata M."/>
            <person name="Tsuchikane K."/>
            <person name="Hosoyama A."/>
            <person name="Yamazoe A."/>
            <person name="Tsuda M."/>
            <person name="Fujita N."/>
            <person name="Kawai F."/>
        </authorList>
    </citation>
    <scope>NUCLEOTIDE SEQUENCE [LARGE SCALE GENOMIC DNA]</scope>
    <source>
        <strain evidence="4">203-1</strain>
    </source>
</reference>
<evidence type="ECO:0000256" key="2">
    <source>
        <dbReference type="SAM" id="SignalP"/>
    </source>
</evidence>
<protein>
    <submittedName>
        <fullName evidence="3">Uncharacterized protein</fullName>
    </submittedName>
</protein>
<evidence type="ECO:0000256" key="1">
    <source>
        <dbReference type="SAM" id="MobiDB-lite"/>
    </source>
</evidence>
<organism evidence="3 4">
    <name type="scientific">Sphingopyxis terrae subsp. terrae NBRC 15098</name>
    <dbReference type="NCBI Taxonomy" id="1219058"/>
    <lineage>
        <taxon>Bacteria</taxon>
        <taxon>Pseudomonadati</taxon>
        <taxon>Pseudomonadota</taxon>
        <taxon>Alphaproteobacteria</taxon>
        <taxon>Sphingomonadales</taxon>
        <taxon>Sphingomonadaceae</taxon>
        <taxon>Sphingopyxis</taxon>
    </lineage>
</organism>
<feature type="chain" id="PRO_5007502202" evidence="2">
    <location>
        <begin position="23"/>
        <end position="200"/>
    </location>
</feature>
<name>A0A142VUT2_9SPHN</name>
<proteinExistence type="predicted"/>
<dbReference type="Proteomes" id="UP000076234">
    <property type="component" value="Chromosome"/>
</dbReference>
<keyword evidence="2" id="KW-0732">Signal</keyword>
<dbReference type="STRING" id="1219058.AOA14_02530"/>
<gene>
    <name evidence="3" type="ORF">AOA14_02530</name>
</gene>
<feature type="compositionally biased region" description="Basic and acidic residues" evidence="1">
    <location>
        <begin position="166"/>
        <end position="175"/>
    </location>
</feature>
<sequence length="200" mass="21018">MTRLPLAMLILAGAAIAQPAAAQDTGPVGPANEKINQVIVYGNDKCPEANGDEILVCAVLPEGDRYRVPQIFRGGDPLDPRNEAWVNRVVSLQRVGRFGTDSCSPVGLGGFTGCTQQLLAGAKAERQAADKTDWQAMIADERAKRLAGIDAAADTVEAAVVAEEKALADRQKQAEETAPATDAPATDNPDAEPLPVPPPR</sequence>